<evidence type="ECO:0000313" key="2">
    <source>
        <dbReference type="EMBL" id="MFC4735385.1"/>
    </source>
</evidence>
<keyword evidence="3" id="KW-1185">Reference proteome</keyword>
<reference evidence="3" key="1">
    <citation type="journal article" date="2019" name="Int. J. Syst. Evol. Microbiol.">
        <title>The Global Catalogue of Microorganisms (GCM) 10K type strain sequencing project: providing services to taxonomists for standard genome sequencing and annotation.</title>
        <authorList>
            <consortium name="The Broad Institute Genomics Platform"/>
            <consortium name="The Broad Institute Genome Sequencing Center for Infectious Disease"/>
            <person name="Wu L."/>
            <person name="Ma J."/>
        </authorList>
    </citation>
    <scope>NUCLEOTIDE SEQUENCE [LARGE SCALE GENOMIC DNA]</scope>
    <source>
        <strain evidence="3">JCM 12165</strain>
    </source>
</reference>
<dbReference type="InterPro" id="IPR025006">
    <property type="entry name" value="DUF3900"/>
</dbReference>
<gene>
    <name evidence="2" type="ORF">ACFO4L_02190</name>
</gene>
<protein>
    <submittedName>
        <fullName evidence="2">DUF3900 domain-containing protein</fullName>
    </submittedName>
</protein>
<feature type="domain" description="DUF3898" evidence="1">
    <location>
        <begin position="260"/>
        <end position="347"/>
    </location>
</feature>
<comment type="caution">
    <text evidence="2">The sequence shown here is derived from an EMBL/GenBank/DDBJ whole genome shotgun (WGS) entry which is preliminary data.</text>
</comment>
<dbReference type="Proteomes" id="UP001595896">
    <property type="component" value="Unassembled WGS sequence"/>
</dbReference>
<name>A0ABV9NRS6_9BACI</name>
<dbReference type="InterPro" id="IPR025012">
    <property type="entry name" value="DUF3898"/>
</dbReference>
<evidence type="ECO:0000313" key="3">
    <source>
        <dbReference type="Proteomes" id="UP001595896"/>
    </source>
</evidence>
<organism evidence="2 3">
    <name type="scientific">Bacillus daqingensis</name>
    <dbReference type="NCBI Taxonomy" id="872396"/>
    <lineage>
        <taxon>Bacteria</taxon>
        <taxon>Bacillati</taxon>
        <taxon>Bacillota</taxon>
        <taxon>Bacilli</taxon>
        <taxon>Bacillales</taxon>
        <taxon>Bacillaceae</taxon>
        <taxon>Bacillus</taxon>
    </lineage>
</organism>
<dbReference type="Pfam" id="PF13039">
    <property type="entry name" value="DUF3900"/>
    <property type="match status" value="1"/>
</dbReference>
<sequence length="357" mass="40265">MDMHVQFVSFFTVQSGEGSVRQARLEQTVTASEYAGSALESFLHEEFRKMLKRKADRNPTSHKSATKVGQFIVEDGYELGSNPNYAMLENLRQAASAEALEKAAVRLADAYAGTNSARGGILMLVQLTVTEWSSQPFVLAAKCDFEDHIVTVGSSEGELLRQVNRAISTKGMKAVQFPHMPQEGMIEPWEVKIHQASHASYFEDFLPYVGYPETKREAAAVAVIESAREAVLSEFEDDSEERIAEEEVLEAWANTEERTLQNRWDEEQVREVSRPILDRNPEVKLKLKLDHMKIEGLLEDFGERLHIARKDDRYVIVLEGEAFSFDKEASPVEFLQPDDMAAVFERILAKAPFDSGQ</sequence>
<dbReference type="Pfam" id="PF13037">
    <property type="entry name" value="DUF3898"/>
    <property type="match status" value="1"/>
</dbReference>
<accession>A0ABV9NRS6</accession>
<dbReference type="EMBL" id="JBHSGK010000003">
    <property type="protein sequence ID" value="MFC4735385.1"/>
    <property type="molecule type" value="Genomic_DNA"/>
</dbReference>
<proteinExistence type="predicted"/>
<dbReference type="RefSeq" id="WP_377908009.1">
    <property type="nucleotide sequence ID" value="NZ_JBHSGK010000003.1"/>
</dbReference>
<evidence type="ECO:0000259" key="1">
    <source>
        <dbReference type="Pfam" id="PF13037"/>
    </source>
</evidence>